<gene>
    <name evidence="1" type="ORF">BpHYR1_004727</name>
</gene>
<accession>A0A3M7R3D2</accession>
<sequence length="99" mass="11712">MGIKMCPEKCSYILYSVFISTPRLNSFVLDVKSIYHLPYDTPSIQLSGLLEDQKVDRIESRLRILLEKLKIIYAEFLKSKLTNYINNRFKPNLYNIQYT</sequence>
<dbReference type="EMBL" id="REGN01004306">
    <property type="protein sequence ID" value="RNA18102.1"/>
    <property type="molecule type" value="Genomic_DNA"/>
</dbReference>
<keyword evidence="2" id="KW-1185">Reference proteome</keyword>
<organism evidence="1 2">
    <name type="scientific">Brachionus plicatilis</name>
    <name type="common">Marine rotifer</name>
    <name type="synonym">Brachionus muelleri</name>
    <dbReference type="NCBI Taxonomy" id="10195"/>
    <lineage>
        <taxon>Eukaryota</taxon>
        <taxon>Metazoa</taxon>
        <taxon>Spiralia</taxon>
        <taxon>Gnathifera</taxon>
        <taxon>Rotifera</taxon>
        <taxon>Eurotatoria</taxon>
        <taxon>Monogononta</taxon>
        <taxon>Pseudotrocha</taxon>
        <taxon>Ploima</taxon>
        <taxon>Brachionidae</taxon>
        <taxon>Brachionus</taxon>
    </lineage>
</organism>
<comment type="caution">
    <text evidence="1">The sequence shown here is derived from an EMBL/GenBank/DDBJ whole genome shotgun (WGS) entry which is preliminary data.</text>
</comment>
<evidence type="ECO:0000313" key="2">
    <source>
        <dbReference type="Proteomes" id="UP000276133"/>
    </source>
</evidence>
<evidence type="ECO:0000313" key="1">
    <source>
        <dbReference type="EMBL" id="RNA18102.1"/>
    </source>
</evidence>
<reference evidence="1 2" key="1">
    <citation type="journal article" date="2018" name="Sci. Rep.">
        <title>Genomic signatures of local adaptation to the degree of environmental predictability in rotifers.</title>
        <authorList>
            <person name="Franch-Gras L."/>
            <person name="Hahn C."/>
            <person name="Garcia-Roger E.M."/>
            <person name="Carmona M.J."/>
            <person name="Serra M."/>
            <person name="Gomez A."/>
        </authorList>
    </citation>
    <scope>NUCLEOTIDE SEQUENCE [LARGE SCALE GENOMIC DNA]</scope>
    <source>
        <strain evidence="1">HYR1</strain>
    </source>
</reference>
<protein>
    <submittedName>
        <fullName evidence="1">Uncharacterized protein</fullName>
    </submittedName>
</protein>
<dbReference type="Proteomes" id="UP000276133">
    <property type="component" value="Unassembled WGS sequence"/>
</dbReference>
<proteinExistence type="predicted"/>
<name>A0A3M7R3D2_BRAPC</name>
<dbReference type="AlphaFoldDB" id="A0A3M7R3D2"/>